<dbReference type="PROSITE" id="PS50175">
    <property type="entry name" value="ASP_PROT_RETROV"/>
    <property type="match status" value="1"/>
</dbReference>
<dbReference type="InterPro" id="IPR021109">
    <property type="entry name" value="Peptidase_aspartic_dom_sf"/>
</dbReference>
<dbReference type="PANTHER" id="PTHR19422:SF123">
    <property type="entry name" value="RT1 CLASS I, LOCUS CE15"/>
    <property type="match status" value="1"/>
</dbReference>
<dbReference type="InterPro" id="IPR029054">
    <property type="entry name" value="dUTPase-like"/>
</dbReference>
<dbReference type="Gene3D" id="2.70.40.10">
    <property type="match status" value="1"/>
</dbReference>
<organism evidence="5 6">
    <name type="scientific">Centropus bengalensis</name>
    <name type="common">lesser coucal</name>
    <dbReference type="NCBI Taxonomy" id="1463675"/>
    <lineage>
        <taxon>Eukaryota</taxon>
        <taxon>Metazoa</taxon>
        <taxon>Chordata</taxon>
        <taxon>Craniata</taxon>
        <taxon>Vertebrata</taxon>
        <taxon>Euteleostomi</taxon>
        <taxon>Archelosauria</taxon>
        <taxon>Archosauria</taxon>
        <taxon>Dinosauria</taxon>
        <taxon>Saurischia</taxon>
        <taxon>Theropoda</taxon>
        <taxon>Coelurosauria</taxon>
        <taxon>Aves</taxon>
        <taxon>Neognathae</taxon>
        <taxon>Neoaves</taxon>
        <taxon>Otidimorphae</taxon>
        <taxon>Cuculiformes</taxon>
        <taxon>Centropidae</taxon>
        <taxon>Centropus</taxon>
    </lineage>
</organism>
<keyword evidence="6" id="KW-1185">Reference proteome</keyword>
<dbReference type="InterPro" id="IPR001969">
    <property type="entry name" value="Aspartic_peptidase_AS"/>
</dbReference>
<accession>A0A852MID2</accession>
<dbReference type="SUPFAM" id="SSF50630">
    <property type="entry name" value="Acid proteases"/>
    <property type="match status" value="1"/>
</dbReference>
<protein>
    <submittedName>
        <fullName evidence="5">POK9 protein</fullName>
    </submittedName>
</protein>
<keyword evidence="2" id="KW-0064">Aspartyl protease</keyword>
<evidence type="ECO:0000313" key="5">
    <source>
        <dbReference type="EMBL" id="NXY00003.1"/>
    </source>
</evidence>
<feature type="non-terminal residue" evidence="5">
    <location>
        <position position="1"/>
    </location>
</feature>
<dbReference type="PROSITE" id="PS00141">
    <property type="entry name" value="ASP_PROTEASE"/>
    <property type="match status" value="1"/>
</dbReference>
<dbReference type="InterPro" id="IPR051592">
    <property type="entry name" value="HERV-K_Pro_peptidase_A2"/>
</dbReference>
<proteinExistence type="predicted"/>
<dbReference type="InterPro" id="IPR001995">
    <property type="entry name" value="Peptidase_A2_cat"/>
</dbReference>
<feature type="domain" description="Peptidase A2" evidence="4">
    <location>
        <begin position="146"/>
        <end position="160"/>
    </location>
</feature>
<evidence type="ECO:0000256" key="2">
    <source>
        <dbReference type="ARBA" id="ARBA00022750"/>
    </source>
</evidence>
<dbReference type="InterPro" id="IPR033704">
    <property type="entry name" value="dUTPase_trimeric"/>
</dbReference>
<dbReference type="InterPro" id="IPR036157">
    <property type="entry name" value="dUTPase-like_sf"/>
</dbReference>
<dbReference type="SUPFAM" id="SSF51283">
    <property type="entry name" value="dUTPase-like"/>
    <property type="match status" value="1"/>
</dbReference>
<evidence type="ECO:0000313" key="6">
    <source>
        <dbReference type="Proteomes" id="UP000632886"/>
    </source>
</evidence>
<dbReference type="CDD" id="cd07557">
    <property type="entry name" value="trimeric_dUTPase"/>
    <property type="match status" value="1"/>
</dbReference>
<dbReference type="AlphaFoldDB" id="A0A852MID2"/>
<dbReference type="Pfam" id="PF00692">
    <property type="entry name" value="dUTPase"/>
    <property type="match status" value="1"/>
</dbReference>
<dbReference type="Proteomes" id="UP000632886">
    <property type="component" value="Unassembled WGS sequence"/>
</dbReference>
<evidence type="ECO:0000256" key="3">
    <source>
        <dbReference type="ARBA" id="ARBA00022801"/>
    </source>
</evidence>
<evidence type="ECO:0000259" key="4">
    <source>
        <dbReference type="PROSITE" id="PS50175"/>
    </source>
</evidence>
<name>A0A852MID2_9AVES</name>
<keyword evidence="1" id="KW-0645">Protease</keyword>
<dbReference type="Gene3D" id="2.40.70.10">
    <property type="entry name" value="Acid Proteases"/>
    <property type="match status" value="1"/>
</dbReference>
<sequence>RGSLGLDLATAVEVTLIDTRPQRIPTRVMGPIVISGQPHGALLLGRSSSGLKGLFILPGIIDSDFTGEICIVAQTNFPPIYIPKGSRIAQLVPLQQLTTQMTSDNTPVRGPGCFGSTEEMILLTVPLNQRPVAHITLIHGSEQKQVVALLDTGADITIVS</sequence>
<gene>
    <name evidence="5" type="primary">Ervk9_2</name>
    <name evidence="5" type="ORF">CENBEN_R09734</name>
</gene>
<keyword evidence="3" id="KW-0378">Hydrolase</keyword>
<comment type="caution">
    <text evidence="5">The sequence shown here is derived from an EMBL/GenBank/DDBJ whole genome shotgun (WGS) entry which is preliminary data.</text>
</comment>
<dbReference type="PANTHER" id="PTHR19422">
    <property type="entry name" value="GAG RETROVIRAL POLYPROTEIN"/>
    <property type="match status" value="1"/>
</dbReference>
<dbReference type="GO" id="GO:0004190">
    <property type="term" value="F:aspartic-type endopeptidase activity"/>
    <property type="evidence" value="ECO:0007669"/>
    <property type="project" value="UniProtKB-KW"/>
</dbReference>
<dbReference type="GO" id="GO:0006508">
    <property type="term" value="P:proteolysis"/>
    <property type="evidence" value="ECO:0007669"/>
    <property type="project" value="UniProtKB-KW"/>
</dbReference>
<evidence type="ECO:0000256" key="1">
    <source>
        <dbReference type="ARBA" id="ARBA00022670"/>
    </source>
</evidence>
<reference evidence="5 6" key="1">
    <citation type="submission" date="2020-02" db="EMBL/GenBank/DDBJ databases">
        <title>Bird 10,000 Genomes (B10K) Project - Family phase.</title>
        <authorList>
            <person name="Zhang G."/>
        </authorList>
    </citation>
    <scope>NUCLEOTIDE SEQUENCE [LARGE SCALE GENOMIC DNA]</scope>
    <source>
        <strain evidence="5">B10K-DU-017-21</strain>
    </source>
</reference>
<feature type="non-terminal residue" evidence="5">
    <location>
        <position position="160"/>
    </location>
</feature>
<dbReference type="EMBL" id="WBNK01004617">
    <property type="protein sequence ID" value="NXY00003.1"/>
    <property type="molecule type" value="Genomic_DNA"/>
</dbReference>